<dbReference type="Gene3D" id="1.10.580.10">
    <property type="entry name" value="Citrate Synthase, domain 1"/>
    <property type="match status" value="1"/>
</dbReference>
<dbReference type="GeneID" id="22915583"/>
<dbReference type="InterPro" id="IPR016142">
    <property type="entry name" value="Citrate_synth-like_lrg_a-sub"/>
</dbReference>
<organism evidence="1 2">
    <name type="scientific">Gregarina niphandrodes</name>
    <name type="common">Septate eugregarine</name>
    <dbReference type="NCBI Taxonomy" id="110365"/>
    <lineage>
        <taxon>Eukaryota</taxon>
        <taxon>Sar</taxon>
        <taxon>Alveolata</taxon>
        <taxon>Apicomplexa</taxon>
        <taxon>Conoidasida</taxon>
        <taxon>Gregarinasina</taxon>
        <taxon>Eugregarinorida</taxon>
        <taxon>Gregarinidae</taxon>
        <taxon>Gregarina</taxon>
    </lineage>
</organism>
<dbReference type="SUPFAM" id="SSF48256">
    <property type="entry name" value="Citrate synthase"/>
    <property type="match status" value="1"/>
</dbReference>
<feature type="non-terminal residue" evidence="1">
    <location>
        <position position="259"/>
    </location>
</feature>
<dbReference type="OrthoDB" id="8017587at2759"/>
<dbReference type="GO" id="GO:0005759">
    <property type="term" value="C:mitochondrial matrix"/>
    <property type="evidence" value="ECO:0007669"/>
    <property type="project" value="TreeGrafter"/>
</dbReference>
<evidence type="ECO:0000313" key="1">
    <source>
        <dbReference type="EMBL" id="EZG43713.1"/>
    </source>
</evidence>
<dbReference type="GO" id="GO:0005975">
    <property type="term" value="P:carbohydrate metabolic process"/>
    <property type="evidence" value="ECO:0007669"/>
    <property type="project" value="TreeGrafter"/>
</dbReference>
<dbReference type="InterPro" id="IPR036969">
    <property type="entry name" value="Citrate_synthase_sf"/>
</dbReference>
<protein>
    <submittedName>
        <fullName evidence="1">Citrate synthase</fullName>
    </submittedName>
</protein>
<proteinExistence type="predicted"/>
<dbReference type="GO" id="GO:0046912">
    <property type="term" value="F:acyltransferase activity, acyl groups converted into alkyl on transfer"/>
    <property type="evidence" value="ECO:0007669"/>
    <property type="project" value="InterPro"/>
</dbReference>
<name>A0A023AZ03_GRENI</name>
<keyword evidence="2" id="KW-1185">Reference proteome</keyword>
<dbReference type="PANTHER" id="PTHR11739:SF8">
    <property type="entry name" value="CITRATE SYNTHASE, MITOCHONDRIAL"/>
    <property type="match status" value="1"/>
</dbReference>
<dbReference type="GO" id="GO:0006099">
    <property type="term" value="P:tricarboxylic acid cycle"/>
    <property type="evidence" value="ECO:0007669"/>
    <property type="project" value="TreeGrafter"/>
</dbReference>
<dbReference type="RefSeq" id="XP_011133043.1">
    <property type="nucleotide sequence ID" value="XM_011134741.1"/>
</dbReference>
<dbReference type="VEuPathDB" id="CryptoDB:GNI_161110"/>
<dbReference type="AlphaFoldDB" id="A0A023AZ03"/>
<evidence type="ECO:0000313" key="2">
    <source>
        <dbReference type="Proteomes" id="UP000019763"/>
    </source>
</evidence>
<comment type="caution">
    <text evidence="1">The sequence shown here is derived from an EMBL/GenBank/DDBJ whole genome shotgun (WGS) entry which is preliminary data.</text>
</comment>
<dbReference type="OMA" id="WSEMALR"/>
<gene>
    <name evidence="1" type="ORF">GNI_161110</name>
</gene>
<dbReference type="eggNOG" id="KOG2617">
    <property type="taxonomic scope" value="Eukaryota"/>
</dbReference>
<dbReference type="EMBL" id="AFNH02001201">
    <property type="protein sequence ID" value="EZG43713.1"/>
    <property type="molecule type" value="Genomic_DNA"/>
</dbReference>
<dbReference type="Proteomes" id="UP000019763">
    <property type="component" value="Unassembled WGS sequence"/>
</dbReference>
<sequence>MGVSKHGEGLISWSEMALRARWCRSMPQVRWFWSPARIESETNEESQFVRHVANKTRARLAERAQLVQQFKQLKNVCIKSVSAGDVVGGMRGVPSLIWETSVVDPGGGIEYRDLELEEVITRLPKLPGARYPSAEALFHLLLTGDVPSSEDHELMLQAFRPVQVSKTKNLTVTSNQATAAINPDPVAAHPTLCARVDAHTTLEKVVRAINTTSCQSHPMSQLVMGVIGAEYTSLMAKEYEHDSSPDTLWKNTLIDGLKL</sequence>
<reference evidence="1" key="1">
    <citation type="submission" date="2013-12" db="EMBL/GenBank/DDBJ databases">
        <authorList>
            <person name="Omoto C.K."/>
            <person name="Sibley D."/>
            <person name="Venepally P."/>
            <person name="Hadjithomas M."/>
            <person name="Karamycheva S."/>
            <person name="Brunk B."/>
            <person name="Roos D."/>
            <person name="Caler E."/>
            <person name="Lorenzi H."/>
        </authorList>
    </citation>
    <scope>NUCLEOTIDE SEQUENCE</scope>
</reference>
<dbReference type="PANTHER" id="PTHR11739">
    <property type="entry name" value="CITRATE SYNTHASE"/>
    <property type="match status" value="1"/>
</dbReference>
<dbReference type="InterPro" id="IPR002020">
    <property type="entry name" value="Citrate_synthase"/>
</dbReference>
<accession>A0A023AZ03</accession>